<dbReference type="RefSeq" id="WP_379951768.1">
    <property type="nucleotide sequence ID" value="NZ_JAPCYI010000001.1"/>
</dbReference>
<evidence type="ECO:0000256" key="9">
    <source>
        <dbReference type="RuleBase" id="RU367153"/>
    </source>
</evidence>
<dbReference type="InterPro" id="IPR050968">
    <property type="entry name" value="Cytochrome_c_oxidase_bac_sub4"/>
</dbReference>
<evidence type="ECO:0000256" key="8">
    <source>
        <dbReference type="ARBA" id="ARBA00023136"/>
    </source>
</evidence>
<organism evidence="10 11">
    <name type="scientific">Ectobacillus funiculus</name>
    <dbReference type="NCBI Taxonomy" id="137993"/>
    <lineage>
        <taxon>Bacteria</taxon>
        <taxon>Bacillati</taxon>
        <taxon>Bacillota</taxon>
        <taxon>Bacilli</taxon>
        <taxon>Bacillales</taxon>
        <taxon>Bacillaceae</taxon>
        <taxon>Ectobacillus</taxon>
    </lineage>
</organism>
<comment type="similarity">
    <text evidence="3 9">Belongs to the cytochrome c oxidase bacterial subunit 4 family.</text>
</comment>
<feature type="transmembrane region" description="Helical" evidence="9">
    <location>
        <begin position="21"/>
        <end position="39"/>
    </location>
</feature>
<evidence type="ECO:0000256" key="3">
    <source>
        <dbReference type="ARBA" id="ARBA00008079"/>
    </source>
</evidence>
<reference evidence="10 11" key="1">
    <citation type="submission" date="2024-09" db="EMBL/GenBank/DDBJ databases">
        <authorList>
            <person name="Sun Q."/>
            <person name="Mori K."/>
        </authorList>
    </citation>
    <scope>NUCLEOTIDE SEQUENCE [LARGE SCALE GENOMIC DNA]</scope>
    <source>
        <strain evidence="10 11">JCM 11201</strain>
    </source>
</reference>
<evidence type="ECO:0000256" key="4">
    <source>
        <dbReference type="ARBA" id="ARBA00022475"/>
    </source>
</evidence>
<comment type="subcellular location">
    <subcellularLocation>
        <location evidence="2 9">Cell membrane</location>
        <topology evidence="2 9">Multi-pass membrane protein</topology>
    </subcellularLocation>
</comment>
<feature type="transmembrane region" description="Helical" evidence="9">
    <location>
        <begin position="45"/>
        <end position="68"/>
    </location>
</feature>
<proteinExistence type="inferred from homology"/>
<evidence type="ECO:0000256" key="6">
    <source>
        <dbReference type="ARBA" id="ARBA00022989"/>
    </source>
</evidence>
<dbReference type="InterPro" id="IPR005171">
    <property type="entry name" value="Cyt_c_oxidase_su4_prok"/>
</dbReference>
<comment type="caution">
    <text evidence="10">The sequence shown here is derived from an EMBL/GenBank/DDBJ whole genome shotgun (WGS) entry which is preliminary data.</text>
</comment>
<comment type="function">
    <text evidence="9">Catalyzes quinol oxidation with the concomitant reduction of oxygen to water.</text>
</comment>
<keyword evidence="6 9" id="KW-1133">Transmembrane helix</keyword>
<dbReference type="EMBL" id="JBHMAF010000194">
    <property type="protein sequence ID" value="MFB9761624.1"/>
    <property type="molecule type" value="Genomic_DNA"/>
</dbReference>
<dbReference type="PANTHER" id="PTHR36835">
    <property type="entry name" value="CYTOCHROME BO(3) UBIQUINOL OXIDASE SUBUNIT 4"/>
    <property type="match status" value="1"/>
</dbReference>
<dbReference type="InterPro" id="IPR014250">
    <property type="entry name" value="QoxD"/>
</dbReference>
<evidence type="ECO:0000256" key="7">
    <source>
        <dbReference type="ARBA" id="ARBA00023002"/>
    </source>
</evidence>
<dbReference type="PANTHER" id="PTHR36835:SF1">
    <property type="entry name" value="CYTOCHROME BO(3) UBIQUINOL OXIDASE SUBUNIT 4"/>
    <property type="match status" value="1"/>
</dbReference>
<dbReference type="NCBIfam" id="TIGR02901">
    <property type="entry name" value="QoxD"/>
    <property type="match status" value="1"/>
</dbReference>
<keyword evidence="8 9" id="KW-0472">Membrane</keyword>
<keyword evidence="5 9" id="KW-0812">Transmembrane</keyword>
<evidence type="ECO:0000313" key="11">
    <source>
        <dbReference type="Proteomes" id="UP001589609"/>
    </source>
</evidence>
<protein>
    <recommendedName>
        <fullName evidence="9">Quinol oxidase subunit 4</fullName>
        <ecNumber evidence="9">1.10.3.-</ecNumber>
    </recommendedName>
</protein>
<name>A0ABV5WLU9_9BACI</name>
<evidence type="ECO:0000256" key="2">
    <source>
        <dbReference type="ARBA" id="ARBA00004651"/>
    </source>
</evidence>
<dbReference type="Pfam" id="PF03626">
    <property type="entry name" value="COX4_pro"/>
    <property type="match status" value="1"/>
</dbReference>
<feature type="transmembrane region" description="Helical" evidence="9">
    <location>
        <begin position="80"/>
        <end position="101"/>
    </location>
</feature>
<keyword evidence="7 9" id="KW-0560">Oxidoreductase</keyword>
<comment type="catalytic activity">
    <reaction evidence="1 9">
        <text>2 a quinol + O2 = 2 a quinone + 2 H2O</text>
        <dbReference type="Rhea" id="RHEA:55376"/>
        <dbReference type="ChEBI" id="CHEBI:15377"/>
        <dbReference type="ChEBI" id="CHEBI:15379"/>
        <dbReference type="ChEBI" id="CHEBI:24646"/>
        <dbReference type="ChEBI" id="CHEBI:132124"/>
    </reaction>
</comment>
<keyword evidence="11" id="KW-1185">Reference proteome</keyword>
<accession>A0ABV5WLU9</accession>
<gene>
    <name evidence="10" type="primary">qoxD</name>
    <name evidence="10" type="ORF">ACFFMS_25630</name>
</gene>
<keyword evidence="4 9" id="KW-1003">Cell membrane</keyword>
<evidence type="ECO:0000256" key="1">
    <source>
        <dbReference type="ARBA" id="ARBA00000725"/>
    </source>
</evidence>
<evidence type="ECO:0000256" key="5">
    <source>
        <dbReference type="ARBA" id="ARBA00022692"/>
    </source>
</evidence>
<dbReference type="EC" id="1.10.3.-" evidence="9"/>
<dbReference type="Proteomes" id="UP001589609">
    <property type="component" value="Unassembled WGS sequence"/>
</dbReference>
<sequence length="103" mass="11418">MAQHNTQSASHHHKGFPWSHVFGFVLSLVLTFAALYLALYTSLPFSTIITVIGIMAFLQAALQLVMFMHMSEGEGVTQTISIIFSFFIALVTVGGTVWIFFTM</sequence>
<evidence type="ECO:0000313" key="10">
    <source>
        <dbReference type="EMBL" id="MFB9761624.1"/>
    </source>
</evidence>